<dbReference type="PANTHER" id="PTHR24148:SF73">
    <property type="entry name" value="HET DOMAIN PROTEIN (AFU_ORTHOLOGUE AFUA_8G01020)"/>
    <property type="match status" value="1"/>
</dbReference>
<dbReference type="InterPro" id="IPR052895">
    <property type="entry name" value="HetReg/Transcr_Mod"/>
</dbReference>
<dbReference type="Pfam" id="PF26639">
    <property type="entry name" value="Het-6_barrel"/>
    <property type="match status" value="1"/>
</dbReference>
<dbReference type="AlphaFoldDB" id="A0A2J6T8W8"/>
<dbReference type="EMBL" id="KZ613816">
    <property type="protein sequence ID" value="PMD59470.1"/>
    <property type="molecule type" value="Genomic_DNA"/>
</dbReference>
<evidence type="ECO:0000313" key="2">
    <source>
        <dbReference type="EMBL" id="PMD59470.1"/>
    </source>
</evidence>
<accession>A0A2J6T8W8</accession>
<sequence length="705" mass="79014">MEQLKRTSTANFTTYKYTQLSEGNCFRLAHILPGNYTDTIECTLSTHPLSPSPSPSPSPSAPFEALSYAWGPPEITTTIQLDGRAFSVTTGLHTALRRLRCADRERTVWIDQLCISQSDDAEKAVQVGHMGLIYEAAQRVVVWLGDEVESPEFDSELGAGGMTVEQAEADPRNRARVSRRRKNDAVLVGKVLEGGEMSDWERICAALDMLRDVAGGKHAGQVPYIRWGEASEDWELAKAVSDGMKLLLKRRWWNRIWVVQETVLPRDVLVVIGSQVVPWIVLGDAARNWVQHCQSCCRLSFGSIPQDQQRPFVRFASIMQGIFLARTLRAQKQLGIERAVEMFRCRAATDDRDKVYGLLGLLPSDSYADCDIQPDYTSPTIEVYARLVKNCIDSLYALHMLVDITSGRPDFPSWVPDLAAFETVGDVEARSSLYEFYRAWNWYTNARVHDNRVMSVSGIRVDRIAVVGEQLTMHNGWGRTGAMIQSWHDLMVTHGVADEPYVTGGTREEAFIRTVTGELIATNNLVIQHRQLAASWLSRSFWSGVWSLVKGSISSLLCWTSDPDPLEFETRRSGPEDWGLFSRWLARIKAVQPNRCDHGDPATDPSFGFTLTIPNTCDERRFYMTESGYMGVGSPNAQPGDEVFVLKGSFVPFVLRRRDAVAAAGFTRADGSNSFLLVGDCYLQGVMDGEAVQKWPERKQCVWLL</sequence>
<dbReference type="OrthoDB" id="2157530at2759"/>
<protein>
    <submittedName>
        <fullName evidence="2">HET-domain-containing protein</fullName>
    </submittedName>
</protein>
<evidence type="ECO:0000313" key="3">
    <source>
        <dbReference type="Proteomes" id="UP000235371"/>
    </source>
</evidence>
<name>A0A2J6T8W8_9HELO</name>
<dbReference type="Proteomes" id="UP000235371">
    <property type="component" value="Unassembled WGS sequence"/>
</dbReference>
<dbReference type="Pfam" id="PF06985">
    <property type="entry name" value="HET"/>
    <property type="match status" value="1"/>
</dbReference>
<dbReference type="InterPro" id="IPR010730">
    <property type="entry name" value="HET"/>
</dbReference>
<feature type="domain" description="Heterokaryon incompatibility" evidence="1">
    <location>
        <begin position="63"/>
        <end position="261"/>
    </location>
</feature>
<dbReference type="PANTHER" id="PTHR24148">
    <property type="entry name" value="ANKYRIN REPEAT DOMAIN-CONTAINING PROTEIN 39 HOMOLOG-RELATED"/>
    <property type="match status" value="1"/>
</dbReference>
<organism evidence="2 3">
    <name type="scientific">Hyaloscypha bicolor E</name>
    <dbReference type="NCBI Taxonomy" id="1095630"/>
    <lineage>
        <taxon>Eukaryota</taxon>
        <taxon>Fungi</taxon>
        <taxon>Dikarya</taxon>
        <taxon>Ascomycota</taxon>
        <taxon>Pezizomycotina</taxon>
        <taxon>Leotiomycetes</taxon>
        <taxon>Helotiales</taxon>
        <taxon>Hyaloscyphaceae</taxon>
        <taxon>Hyaloscypha</taxon>
        <taxon>Hyaloscypha bicolor</taxon>
    </lineage>
</organism>
<dbReference type="GeneID" id="36580702"/>
<dbReference type="RefSeq" id="XP_024736374.1">
    <property type="nucleotide sequence ID" value="XM_024872622.1"/>
</dbReference>
<evidence type="ECO:0000259" key="1">
    <source>
        <dbReference type="Pfam" id="PF06985"/>
    </source>
</evidence>
<dbReference type="InParanoid" id="A0A2J6T8W8"/>
<reference evidence="2 3" key="1">
    <citation type="submission" date="2016-04" db="EMBL/GenBank/DDBJ databases">
        <title>A degradative enzymes factory behind the ericoid mycorrhizal symbiosis.</title>
        <authorList>
            <consortium name="DOE Joint Genome Institute"/>
            <person name="Martino E."/>
            <person name="Morin E."/>
            <person name="Grelet G."/>
            <person name="Kuo A."/>
            <person name="Kohler A."/>
            <person name="Daghino S."/>
            <person name="Barry K."/>
            <person name="Choi C."/>
            <person name="Cichocki N."/>
            <person name="Clum A."/>
            <person name="Copeland A."/>
            <person name="Hainaut M."/>
            <person name="Haridas S."/>
            <person name="Labutti K."/>
            <person name="Lindquist E."/>
            <person name="Lipzen A."/>
            <person name="Khouja H.-R."/>
            <person name="Murat C."/>
            <person name="Ohm R."/>
            <person name="Olson A."/>
            <person name="Spatafora J."/>
            <person name="Veneault-Fourrey C."/>
            <person name="Henrissat B."/>
            <person name="Grigoriev I."/>
            <person name="Martin F."/>
            <person name="Perotto S."/>
        </authorList>
    </citation>
    <scope>NUCLEOTIDE SEQUENCE [LARGE SCALE GENOMIC DNA]</scope>
    <source>
        <strain evidence="2 3">E</strain>
    </source>
</reference>
<dbReference type="STRING" id="1095630.A0A2J6T8W8"/>
<proteinExistence type="predicted"/>
<keyword evidence="3" id="KW-1185">Reference proteome</keyword>
<gene>
    <name evidence="2" type="ORF">K444DRAFT_412377</name>
</gene>